<accession>A0A150XEB3</accession>
<dbReference type="AlphaFoldDB" id="A0A150XEB3"/>
<dbReference type="Proteomes" id="UP000075583">
    <property type="component" value="Unassembled WGS sequence"/>
</dbReference>
<evidence type="ECO:0000313" key="2">
    <source>
        <dbReference type="Proteomes" id="UP000075583"/>
    </source>
</evidence>
<evidence type="ECO:0008006" key="3">
    <source>
        <dbReference type="Google" id="ProtNLM"/>
    </source>
</evidence>
<gene>
    <name evidence="1" type="ORF">MB14_02230</name>
</gene>
<keyword evidence="2" id="KW-1185">Reference proteome</keyword>
<dbReference type="STRING" id="279360.MB14_02230"/>
<dbReference type="RefSeq" id="WP_062591150.1">
    <property type="nucleotide sequence ID" value="NZ_LQZQ01000012.1"/>
</dbReference>
<organism evidence="1 2">
    <name type="scientific">Roseivirga ehrenbergii (strain DSM 102268 / JCM 13514 / KCTC 12282 / NCIMB 14502 / KMM 6017)</name>
    <dbReference type="NCBI Taxonomy" id="279360"/>
    <lineage>
        <taxon>Bacteria</taxon>
        <taxon>Pseudomonadati</taxon>
        <taxon>Bacteroidota</taxon>
        <taxon>Cytophagia</taxon>
        <taxon>Cytophagales</taxon>
        <taxon>Roseivirgaceae</taxon>
        <taxon>Roseivirga</taxon>
    </lineage>
</organism>
<sequence>MRTISKLPNHILSEQSLIFTTYFSSKEDPQRGGRVAKEAIDYIAPWYNSIVRLKLLGVVLHDGLSEEFINRYSNSYISFVECSLGEMSLNDERFVLYTMVLRQLPRLEYVLFTDGNDVIFQHDPFSFMIDNSKYELFVGRNQGARIRHSKVMMRNVKNFFSLLGIPYDKGYIHSPSYNAGILGGRLTNVMPFLERLNSFLLRCSKGNNNMHCFNYCLYLKKGVKYRFSLFFNYRIYLYVYKWLVRVGIKRKGNVLKEVSSRNDKIGKSNSVFTSYPFCSDFKKFETDSEIYILHK</sequence>
<proteinExistence type="predicted"/>
<protein>
    <recommendedName>
        <fullName evidence="3">Nucleotide-diphospho-sugar transferase domain-containing protein</fullName>
    </recommendedName>
</protein>
<name>A0A150XEB3_ROSEK</name>
<reference evidence="1" key="1">
    <citation type="submission" date="2016-01" db="EMBL/GenBank/DDBJ databases">
        <title>Genome sequencing of Roseivirga ehrenbergii KMM 6017.</title>
        <authorList>
            <person name="Selvaratnam C."/>
            <person name="Thevarajoo S."/>
            <person name="Goh K.M."/>
            <person name="Ee R."/>
            <person name="Chan K.-G."/>
            <person name="Chong C.S."/>
        </authorList>
    </citation>
    <scope>NUCLEOTIDE SEQUENCE [LARGE SCALE GENOMIC DNA]</scope>
    <source>
        <strain evidence="1">KMM 6017</strain>
    </source>
</reference>
<comment type="caution">
    <text evidence="1">The sequence shown here is derived from an EMBL/GenBank/DDBJ whole genome shotgun (WGS) entry which is preliminary data.</text>
</comment>
<dbReference type="EMBL" id="LQZQ01000012">
    <property type="protein sequence ID" value="KYG77040.1"/>
    <property type="molecule type" value="Genomic_DNA"/>
</dbReference>
<evidence type="ECO:0000313" key="1">
    <source>
        <dbReference type="EMBL" id="KYG77040.1"/>
    </source>
</evidence>
<dbReference type="OrthoDB" id="835564at2"/>